<feature type="compositionally biased region" description="Basic residues" evidence="1">
    <location>
        <begin position="80"/>
        <end position="90"/>
    </location>
</feature>
<keyword evidence="3" id="KW-1185">Reference proteome</keyword>
<sequence>MRQHPFPIDSSMTFTGQQITGHGLRSTDVTPTVAGEPGDESRAGCSGRFDEPIRDDDSAEDSCTAPHEPSARSARAVSAGRHRTAKWLSR</sequence>
<comment type="caution">
    <text evidence="2">The sequence shown here is derived from an EMBL/GenBank/DDBJ whole genome shotgun (WGS) entry which is preliminary data.</text>
</comment>
<organism evidence="2 3">
    <name type="scientific">Tomitella cavernea</name>
    <dbReference type="NCBI Taxonomy" id="1387982"/>
    <lineage>
        <taxon>Bacteria</taxon>
        <taxon>Bacillati</taxon>
        <taxon>Actinomycetota</taxon>
        <taxon>Actinomycetes</taxon>
        <taxon>Mycobacteriales</taxon>
        <taxon>Tomitella</taxon>
    </lineage>
</organism>
<proteinExistence type="predicted"/>
<evidence type="ECO:0000313" key="3">
    <source>
        <dbReference type="Proteomes" id="UP001500839"/>
    </source>
</evidence>
<reference evidence="3" key="1">
    <citation type="journal article" date="2019" name="Int. J. Syst. Evol. Microbiol.">
        <title>The Global Catalogue of Microorganisms (GCM) 10K type strain sequencing project: providing services to taxonomists for standard genome sequencing and annotation.</title>
        <authorList>
            <consortium name="The Broad Institute Genomics Platform"/>
            <consortium name="The Broad Institute Genome Sequencing Center for Infectious Disease"/>
            <person name="Wu L."/>
            <person name="Ma J."/>
        </authorList>
    </citation>
    <scope>NUCLEOTIDE SEQUENCE [LARGE SCALE GENOMIC DNA]</scope>
    <source>
        <strain evidence="3">JCM 18542</strain>
    </source>
</reference>
<dbReference type="RefSeq" id="WP_200171203.1">
    <property type="nucleotide sequence ID" value="NZ_BAABKQ010000001.1"/>
</dbReference>
<gene>
    <name evidence="2" type="ORF">GCM10023353_21110</name>
</gene>
<name>A0ABP9CQS7_9ACTN</name>
<feature type="region of interest" description="Disordered" evidence="1">
    <location>
        <begin position="20"/>
        <end position="90"/>
    </location>
</feature>
<dbReference type="EMBL" id="BAABKQ010000001">
    <property type="protein sequence ID" value="GAA4815314.1"/>
    <property type="molecule type" value="Genomic_DNA"/>
</dbReference>
<evidence type="ECO:0000313" key="2">
    <source>
        <dbReference type="EMBL" id="GAA4815314.1"/>
    </source>
</evidence>
<protein>
    <submittedName>
        <fullName evidence="2">Uncharacterized protein</fullName>
    </submittedName>
</protein>
<accession>A0ABP9CQS7</accession>
<dbReference type="Proteomes" id="UP001500839">
    <property type="component" value="Unassembled WGS sequence"/>
</dbReference>
<evidence type="ECO:0000256" key="1">
    <source>
        <dbReference type="SAM" id="MobiDB-lite"/>
    </source>
</evidence>